<dbReference type="Gene3D" id="3.30.450.20">
    <property type="entry name" value="PAS domain"/>
    <property type="match status" value="2"/>
</dbReference>
<evidence type="ECO:0000259" key="11">
    <source>
        <dbReference type="PROSITE" id="PS50113"/>
    </source>
</evidence>
<feature type="domain" description="PAC" evidence="11">
    <location>
        <begin position="332"/>
        <end position="383"/>
    </location>
</feature>
<dbReference type="AlphaFoldDB" id="Q30X51"/>
<name>Q30X51_OLEA2</name>
<evidence type="ECO:0000256" key="6">
    <source>
        <dbReference type="ARBA" id="ARBA00022777"/>
    </source>
</evidence>
<sequence length="618" mass="66762">MHTENQSTACSVRFEVPEPTATLLSLLADDAAKGSGLAYARSVLGPLTGWDIRQLPAALHAALAEADALAPLQVWLRSDRTQPFACMFSHGGATFRLNVHCRSITAGEKALQTAVATCEPAENRLPQTDTPGTIPPLLDRFPAFVALIGQDYTVRYANRTFREMFGDDAYGPCYRCIHGRQSPCDVCAPFDVFETDSLTISEWEHQPTGKAFRTFAYPFALDDGSTCVLVIGLDISQSLKAQKALIHSEQRYRAITDNLATGIAVVDANGCIQAVNPKITEWFGSTISGGVFVDDLFSLIRSAAPPVPQQSPPAGTGAAQSLLLAILSGATWETELPLKSLSGERTFRIVVCPVLDSEDMAGTSVLMLDDVTERRQAEQSLQRTRKLEAMGTLAGGIAHEINQPLNALQLYASGLEMMLEKHGSIEPDVLYKRLSWILREAGKIREIIAHMRAVVMQEETPHCGPVMVEEAVRSALGLVGAQLQSHGITLQLDFGNAVQLEQVVINLVVNAMHALDSVDIAEKTITIHTAAAPKGMAMLVVEDNGPGLNGLQERIFDPFFTTKETGSGMGLGLSIVHAFIETWGGSVHAGDRPPPERGARFVILLQPAGDCHAHNDNR</sequence>
<dbReference type="SMART" id="SM00387">
    <property type="entry name" value="HATPase_c"/>
    <property type="match status" value="1"/>
</dbReference>
<evidence type="ECO:0000256" key="8">
    <source>
        <dbReference type="ARBA" id="ARBA00023012"/>
    </source>
</evidence>
<dbReference type="InterPro" id="IPR004358">
    <property type="entry name" value="Sig_transdc_His_kin-like_C"/>
</dbReference>
<dbReference type="Gene3D" id="3.30.565.10">
    <property type="entry name" value="Histidine kinase-like ATPase, C-terminal domain"/>
    <property type="match status" value="1"/>
</dbReference>
<dbReference type="InterPro" id="IPR035965">
    <property type="entry name" value="PAS-like_dom_sf"/>
</dbReference>
<evidence type="ECO:0000259" key="10">
    <source>
        <dbReference type="PROSITE" id="PS50112"/>
    </source>
</evidence>
<dbReference type="NCBIfam" id="TIGR00229">
    <property type="entry name" value="sensory_box"/>
    <property type="match status" value="1"/>
</dbReference>
<organism evidence="12 13">
    <name type="scientific">Oleidesulfovibrio alaskensis (strain ATCC BAA-1058 / DSM 17464 / G20)</name>
    <name type="common">Desulfovibrio alaskensis</name>
    <dbReference type="NCBI Taxonomy" id="207559"/>
    <lineage>
        <taxon>Bacteria</taxon>
        <taxon>Pseudomonadati</taxon>
        <taxon>Thermodesulfobacteriota</taxon>
        <taxon>Desulfovibrionia</taxon>
        <taxon>Desulfovibrionales</taxon>
        <taxon>Desulfovibrionaceae</taxon>
        <taxon>Oleidesulfovibrio</taxon>
    </lineage>
</organism>
<dbReference type="CDD" id="cd00082">
    <property type="entry name" value="HisKA"/>
    <property type="match status" value="1"/>
</dbReference>
<dbReference type="Pfam" id="PF02518">
    <property type="entry name" value="HATPase_c"/>
    <property type="match status" value="1"/>
</dbReference>
<dbReference type="HOGENOM" id="CLU_441941_0_0_7"/>
<keyword evidence="7" id="KW-0067">ATP-binding</keyword>
<dbReference type="Proteomes" id="UP000002710">
    <property type="component" value="Chromosome"/>
</dbReference>
<evidence type="ECO:0000256" key="7">
    <source>
        <dbReference type="ARBA" id="ARBA00022840"/>
    </source>
</evidence>
<dbReference type="InterPro" id="IPR036890">
    <property type="entry name" value="HATPase_C_sf"/>
</dbReference>
<dbReference type="SMART" id="SM00091">
    <property type="entry name" value="PAS"/>
    <property type="match status" value="2"/>
</dbReference>
<dbReference type="GO" id="GO:0000155">
    <property type="term" value="F:phosphorelay sensor kinase activity"/>
    <property type="evidence" value="ECO:0007669"/>
    <property type="project" value="InterPro"/>
</dbReference>
<accession>Q30X51</accession>
<dbReference type="InterPro" id="IPR000014">
    <property type="entry name" value="PAS"/>
</dbReference>
<dbReference type="Gene3D" id="1.10.287.130">
    <property type="match status" value="1"/>
</dbReference>
<dbReference type="PROSITE" id="PS50113">
    <property type="entry name" value="PAC"/>
    <property type="match status" value="1"/>
</dbReference>
<evidence type="ECO:0000256" key="2">
    <source>
        <dbReference type="ARBA" id="ARBA00012438"/>
    </source>
</evidence>
<feature type="domain" description="PAS" evidence="10">
    <location>
        <begin position="248"/>
        <end position="284"/>
    </location>
</feature>
<keyword evidence="8" id="KW-0902">Two-component regulatory system</keyword>
<reference evidence="12 13" key="1">
    <citation type="journal article" date="2011" name="J. Bacteriol.">
        <title>Complete genome sequence and updated annotation of Desulfovibrio alaskensis G20.</title>
        <authorList>
            <person name="Hauser L.J."/>
            <person name="Land M.L."/>
            <person name="Brown S.D."/>
            <person name="Larimer F."/>
            <person name="Keller K.L."/>
            <person name="Rapp-Giles B.J."/>
            <person name="Price M.N."/>
            <person name="Lin M."/>
            <person name="Bruce D.C."/>
            <person name="Detter J.C."/>
            <person name="Tapia R."/>
            <person name="Han C.S."/>
            <person name="Goodwin L.A."/>
            <person name="Cheng J.F."/>
            <person name="Pitluck S."/>
            <person name="Copeland A."/>
            <person name="Lucas S."/>
            <person name="Nolan M."/>
            <person name="Lapidus A.L."/>
            <person name="Palumbo A.V."/>
            <person name="Wall J.D."/>
        </authorList>
    </citation>
    <scope>NUCLEOTIDE SEQUENCE [LARGE SCALE GENOMIC DNA]</scope>
    <source>
        <strain evidence="13">ATCC BAA 1058 / DSM 17464 / G20</strain>
    </source>
</reference>
<dbReference type="STRING" id="207559.Dde_2951"/>
<dbReference type="PROSITE" id="PS50109">
    <property type="entry name" value="HIS_KIN"/>
    <property type="match status" value="1"/>
</dbReference>
<comment type="catalytic activity">
    <reaction evidence="1">
        <text>ATP + protein L-histidine = ADP + protein N-phospho-L-histidine.</text>
        <dbReference type="EC" id="2.7.13.3"/>
    </reaction>
</comment>
<gene>
    <name evidence="12" type="ordered locus">Dde_2951</name>
</gene>
<protein>
    <recommendedName>
        <fullName evidence="2">histidine kinase</fullName>
        <ecNumber evidence="2">2.7.13.3</ecNumber>
    </recommendedName>
</protein>
<evidence type="ECO:0000313" key="13">
    <source>
        <dbReference type="Proteomes" id="UP000002710"/>
    </source>
</evidence>
<dbReference type="InterPro" id="IPR003661">
    <property type="entry name" value="HisK_dim/P_dom"/>
</dbReference>
<evidence type="ECO:0000256" key="5">
    <source>
        <dbReference type="ARBA" id="ARBA00022741"/>
    </source>
</evidence>
<keyword evidence="4" id="KW-0808">Transferase</keyword>
<evidence type="ECO:0000256" key="1">
    <source>
        <dbReference type="ARBA" id="ARBA00000085"/>
    </source>
</evidence>
<dbReference type="RefSeq" id="WP_011368723.1">
    <property type="nucleotide sequence ID" value="NC_007519.1"/>
</dbReference>
<dbReference type="KEGG" id="dde:Dde_2951"/>
<evidence type="ECO:0000256" key="3">
    <source>
        <dbReference type="ARBA" id="ARBA00022553"/>
    </source>
</evidence>
<dbReference type="InterPro" id="IPR003594">
    <property type="entry name" value="HATPase_dom"/>
</dbReference>
<keyword evidence="13" id="KW-1185">Reference proteome</keyword>
<dbReference type="InterPro" id="IPR000700">
    <property type="entry name" value="PAS-assoc_C"/>
</dbReference>
<dbReference type="Pfam" id="PF13188">
    <property type="entry name" value="PAS_8"/>
    <property type="match status" value="1"/>
</dbReference>
<evidence type="ECO:0000256" key="4">
    <source>
        <dbReference type="ARBA" id="ARBA00022679"/>
    </source>
</evidence>
<dbReference type="PROSITE" id="PS50112">
    <property type="entry name" value="PAS"/>
    <property type="match status" value="1"/>
</dbReference>
<keyword evidence="5" id="KW-0547">Nucleotide-binding</keyword>
<dbReference type="InterPro" id="IPR005467">
    <property type="entry name" value="His_kinase_dom"/>
</dbReference>
<dbReference type="SMART" id="SM00388">
    <property type="entry name" value="HisKA"/>
    <property type="match status" value="1"/>
</dbReference>
<dbReference type="PRINTS" id="PR00344">
    <property type="entry name" value="BCTRLSENSOR"/>
</dbReference>
<proteinExistence type="predicted"/>
<evidence type="ECO:0000313" key="12">
    <source>
        <dbReference type="EMBL" id="ABB39745.1"/>
    </source>
</evidence>
<dbReference type="PANTHER" id="PTHR43065:SF46">
    <property type="entry name" value="C4-DICARBOXYLATE TRANSPORT SENSOR PROTEIN DCTB"/>
    <property type="match status" value="1"/>
</dbReference>
<feature type="domain" description="Histidine kinase" evidence="9">
    <location>
        <begin position="396"/>
        <end position="609"/>
    </location>
</feature>
<keyword evidence="3" id="KW-0597">Phosphoprotein</keyword>
<dbReference type="InterPro" id="IPR036097">
    <property type="entry name" value="HisK_dim/P_sf"/>
</dbReference>
<keyword evidence="6 12" id="KW-0418">Kinase</keyword>
<dbReference type="SUPFAM" id="SSF55785">
    <property type="entry name" value="PYP-like sensor domain (PAS domain)"/>
    <property type="match status" value="2"/>
</dbReference>
<dbReference type="Pfam" id="PF00512">
    <property type="entry name" value="HisKA"/>
    <property type="match status" value="1"/>
</dbReference>
<dbReference type="eggNOG" id="COG4191">
    <property type="taxonomic scope" value="Bacteria"/>
</dbReference>
<dbReference type="EMBL" id="CP000112">
    <property type="protein sequence ID" value="ABB39745.1"/>
    <property type="molecule type" value="Genomic_DNA"/>
</dbReference>
<evidence type="ECO:0000259" key="9">
    <source>
        <dbReference type="PROSITE" id="PS50109"/>
    </source>
</evidence>
<dbReference type="PANTHER" id="PTHR43065">
    <property type="entry name" value="SENSOR HISTIDINE KINASE"/>
    <property type="match status" value="1"/>
</dbReference>
<dbReference type="SUPFAM" id="SSF55874">
    <property type="entry name" value="ATPase domain of HSP90 chaperone/DNA topoisomerase II/histidine kinase"/>
    <property type="match status" value="1"/>
</dbReference>
<dbReference type="EC" id="2.7.13.3" evidence="2"/>
<dbReference type="GO" id="GO:0005524">
    <property type="term" value="F:ATP binding"/>
    <property type="evidence" value="ECO:0007669"/>
    <property type="project" value="UniProtKB-KW"/>
</dbReference>
<dbReference type="SUPFAM" id="SSF47384">
    <property type="entry name" value="Homodimeric domain of signal transducing histidine kinase"/>
    <property type="match status" value="1"/>
</dbReference>